<gene>
    <name evidence="2" type="ORF">ABDD91_05650</name>
</gene>
<feature type="transmembrane region" description="Helical" evidence="1">
    <location>
        <begin position="42"/>
        <end position="58"/>
    </location>
</feature>
<dbReference type="AlphaFoldDB" id="A0ABD5KM91"/>
<dbReference type="EMBL" id="JBDIVD010000001">
    <property type="protein sequence ID" value="MEN3152304.1"/>
    <property type="molecule type" value="Genomic_DNA"/>
</dbReference>
<name>A0ABD5KM91_PRIAR</name>
<feature type="transmembrane region" description="Helical" evidence="1">
    <location>
        <begin position="198"/>
        <end position="216"/>
    </location>
</feature>
<keyword evidence="1" id="KW-0812">Transmembrane</keyword>
<reference evidence="2 3" key="1">
    <citation type="submission" date="2024-05" db="EMBL/GenBank/DDBJ databases">
        <title>The mechanism of isolation and screening of efficient mineral weathering bacteria priestia aryabhattai c4-10 with weathered biotite.</title>
        <authorList>
            <person name="Yang S."/>
        </authorList>
    </citation>
    <scope>NUCLEOTIDE SEQUENCE [LARGE SCALE GENOMIC DNA]</scope>
    <source>
        <strain evidence="2 3">C4-10</strain>
    </source>
</reference>
<feature type="transmembrane region" description="Helical" evidence="1">
    <location>
        <begin position="254"/>
        <end position="274"/>
    </location>
</feature>
<evidence type="ECO:0000256" key="1">
    <source>
        <dbReference type="SAM" id="Phobius"/>
    </source>
</evidence>
<feature type="transmembrane region" description="Helical" evidence="1">
    <location>
        <begin position="172"/>
        <end position="192"/>
    </location>
</feature>
<proteinExistence type="predicted"/>
<keyword evidence="1" id="KW-0472">Membrane</keyword>
<protein>
    <submittedName>
        <fullName evidence="2">EpsG family protein</fullName>
    </submittedName>
</protein>
<organism evidence="2 3">
    <name type="scientific">Priestia aryabhattai</name>
    <name type="common">Bacillus aryabhattai</name>
    <dbReference type="NCBI Taxonomy" id="412384"/>
    <lineage>
        <taxon>Bacteria</taxon>
        <taxon>Bacillati</taxon>
        <taxon>Bacillota</taxon>
        <taxon>Bacilli</taxon>
        <taxon>Bacillales</taxon>
        <taxon>Bacillaceae</taxon>
        <taxon>Priestia</taxon>
    </lineage>
</organism>
<reference evidence="2 3" key="2">
    <citation type="submission" date="2024-05" db="EMBL/GenBank/DDBJ databases">
        <authorList>
            <person name="Zheng X."/>
        </authorList>
    </citation>
    <scope>NUCLEOTIDE SEQUENCE [LARGE SCALE GENOMIC DNA]</scope>
    <source>
        <strain evidence="2 3">C4-10</strain>
    </source>
</reference>
<feature type="transmembrane region" description="Helical" evidence="1">
    <location>
        <begin position="94"/>
        <end position="113"/>
    </location>
</feature>
<feature type="transmembrane region" description="Helical" evidence="1">
    <location>
        <begin position="286"/>
        <end position="303"/>
    </location>
</feature>
<feature type="transmembrane region" description="Helical" evidence="1">
    <location>
        <begin position="315"/>
        <end position="332"/>
    </location>
</feature>
<evidence type="ECO:0000313" key="3">
    <source>
        <dbReference type="Proteomes" id="UP001418804"/>
    </source>
</evidence>
<feature type="transmembrane region" description="Helical" evidence="1">
    <location>
        <begin position="120"/>
        <end position="137"/>
    </location>
</feature>
<accession>A0ABD5KM91</accession>
<evidence type="ECO:0000313" key="2">
    <source>
        <dbReference type="EMBL" id="MEN3152304.1"/>
    </source>
</evidence>
<feature type="transmembrane region" description="Helical" evidence="1">
    <location>
        <begin position="338"/>
        <end position="357"/>
    </location>
</feature>
<feature type="transmembrane region" description="Helical" evidence="1">
    <location>
        <begin position="6"/>
        <end position="22"/>
    </location>
</feature>
<sequence>MLIYLLLPLTILYCLFLSRIVIEKNNITFKSEVFIARNNMTLFLWSVLLLLLAVFKGVEVGTDYPMYYDFFVKKSYVGIVEPGVSFIYSLAIEYNSFLVFSLCVYILFIFFMFKGIQKNCPNYLISVLVFILTYTYLTSYNQLRQMIAVSILFCCVNYVVSNKYGDKLKYLVVILLAYLFHTSALVALIFLFIPTKKFNAKVVITLFLATIVMYFVPSLKNYIGKFIVGISGFYEQKYTGNLNYFFEVNKEKGLLQLIPVIVQMIILVTSLYFPHNKTNLKINYKLYNFSTNIVVINLCLYSLSGIEAIDRLQIYFSCFNIYFYSFLIHLLLNNEERFYSRLFLIFIIIFWIAYYFLRLTINISGIVPYSFFISK</sequence>
<dbReference type="InterPro" id="IPR049458">
    <property type="entry name" value="EpsG-like"/>
</dbReference>
<dbReference type="Pfam" id="PF14897">
    <property type="entry name" value="EpsG"/>
    <property type="match status" value="1"/>
</dbReference>
<keyword evidence="1" id="KW-1133">Transmembrane helix</keyword>
<dbReference type="Proteomes" id="UP001418804">
    <property type="component" value="Unassembled WGS sequence"/>
</dbReference>
<comment type="caution">
    <text evidence="2">The sequence shown here is derived from an EMBL/GenBank/DDBJ whole genome shotgun (WGS) entry which is preliminary data.</text>
</comment>
<dbReference type="RefSeq" id="WP_221832773.1">
    <property type="nucleotide sequence ID" value="NZ_JACLCB010000005.1"/>
</dbReference>